<proteinExistence type="predicted"/>
<dbReference type="Proteomes" id="UP001501867">
    <property type="component" value="Unassembled WGS sequence"/>
</dbReference>
<organism evidence="2 3">
    <name type="scientific">Streptomyces polychromogenes</name>
    <dbReference type="NCBI Taxonomy" id="67342"/>
    <lineage>
        <taxon>Bacteria</taxon>
        <taxon>Bacillati</taxon>
        <taxon>Actinomycetota</taxon>
        <taxon>Actinomycetes</taxon>
        <taxon>Kitasatosporales</taxon>
        <taxon>Streptomycetaceae</taxon>
        <taxon>Streptomyces</taxon>
    </lineage>
</organism>
<evidence type="ECO:0000313" key="2">
    <source>
        <dbReference type="EMBL" id="GAA0280887.1"/>
    </source>
</evidence>
<dbReference type="EMBL" id="BAAABV010000012">
    <property type="protein sequence ID" value="GAA0280887.1"/>
    <property type="molecule type" value="Genomic_DNA"/>
</dbReference>
<protein>
    <submittedName>
        <fullName evidence="2">Uncharacterized protein</fullName>
    </submittedName>
</protein>
<gene>
    <name evidence="2" type="ORF">GCM10010302_18310</name>
</gene>
<name>A0ABN0V8U6_9ACTN</name>
<comment type="caution">
    <text evidence="2">The sequence shown here is derived from an EMBL/GenBank/DDBJ whole genome shotgun (WGS) entry which is preliminary data.</text>
</comment>
<reference evidence="2 3" key="1">
    <citation type="journal article" date="2019" name="Int. J. Syst. Evol. Microbiol.">
        <title>The Global Catalogue of Microorganisms (GCM) 10K type strain sequencing project: providing services to taxonomists for standard genome sequencing and annotation.</title>
        <authorList>
            <consortium name="The Broad Institute Genomics Platform"/>
            <consortium name="The Broad Institute Genome Sequencing Center for Infectious Disease"/>
            <person name="Wu L."/>
            <person name="Ma J."/>
        </authorList>
    </citation>
    <scope>NUCLEOTIDE SEQUENCE [LARGE SCALE GENOMIC DNA]</scope>
    <source>
        <strain evidence="2 3">JCM 4505</strain>
    </source>
</reference>
<keyword evidence="3" id="KW-1185">Reference proteome</keyword>
<evidence type="ECO:0000313" key="3">
    <source>
        <dbReference type="Proteomes" id="UP001501867"/>
    </source>
</evidence>
<evidence type="ECO:0000256" key="1">
    <source>
        <dbReference type="SAM" id="MobiDB-lite"/>
    </source>
</evidence>
<sequence length="203" mass="21321">MDERAQDEPERRREWARRLVAGLAAAEDVDRALAAVLDPDPDLQAENSARRARAVHAAALGLGPAGCAAAAGIPEALLAGWRAQDPAFEAALAAATALAAAHRAPARGRIGALGLRLFLQAVARGVHTGTAATTVGLRSDQLLRLRRANPLVAALVDAAVQQARGLRGNDRRPKRAPSYRLVTLRTPASRPDPDHPRPDAPPG</sequence>
<accession>A0ABN0V8U6</accession>
<feature type="compositionally biased region" description="Basic and acidic residues" evidence="1">
    <location>
        <begin position="191"/>
        <end position="203"/>
    </location>
</feature>
<dbReference type="RefSeq" id="WP_344155345.1">
    <property type="nucleotide sequence ID" value="NZ_BAAABV010000012.1"/>
</dbReference>
<feature type="region of interest" description="Disordered" evidence="1">
    <location>
        <begin position="164"/>
        <end position="203"/>
    </location>
</feature>